<sequence>MTDLLARATALDAADPLAAFRERFVPAPVVSYLDGNSLGRPLEATARLMDDFIRGQWGDRLIQGWTDGWLEWPLTLGDRLGAVALGAAAGQTVVADSTTVLLYKLARAAVDARPGRRKVVLDTDNFPTDRYVLEGIAAERGLSLHWIETDPATGVHPGQVAAAVDEDTALVLFSHVAYRSGWLADVPEINRIAHEAGALTLWDLCHSAGSVPVELDAWGVDLAVGCSYKYLNGGPGAPAFGYLRQALQAELRQPIQGWMGHRAAFEMGPGYEAAPGIRALLSGTPPILAMVPMHANLDMLAEAGIEAVRAKSLLLTDYVLDLADAWLVPLGVEVVSPRDPARRGGHVTLRRAGFEELLAPLWASGVIPDYRRPDGLRIGPAPLSTSFTEVHQGLAILRDLAEKQR</sequence>
<keyword evidence="2 4" id="KW-0378">Hydrolase</keyword>
<feature type="modified residue" description="N6-(pyridoxal phosphate)lysine" evidence="4">
    <location>
        <position position="229"/>
    </location>
</feature>
<comment type="pathway">
    <text evidence="4 6">Amino-acid degradation; L-kynurenine degradation; L-alanine and anthranilate from L-kynurenine: step 1/1.</text>
</comment>
<keyword evidence="3 4" id="KW-0663">Pyridoxal phosphate</keyword>
<feature type="binding site" evidence="4">
    <location>
        <position position="99"/>
    </location>
    <ligand>
        <name>pyridoxal 5'-phosphate</name>
        <dbReference type="ChEBI" id="CHEBI:597326"/>
    </ligand>
</feature>
<evidence type="ECO:0000256" key="1">
    <source>
        <dbReference type="ARBA" id="ARBA00022642"/>
    </source>
</evidence>
<name>A0ABY8WDS2_9ACTN</name>
<dbReference type="SUPFAM" id="SSF53383">
    <property type="entry name" value="PLP-dependent transferases"/>
    <property type="match status" value="1"/>
</dbReference>
<dbReference type="InterPro" id="IPR010111">
    <property type="entry name" value="Kynureninase"/>
</dbReference>
<feature type="binding site" evidence="4">
    <location>
        <position position="228"/>
    </location>
    <ligand>
        <name>pyridoxal 5'-phosphate</name>
        <dbReference type="ChEBI" id="CHEBI:597326"/>
    </ligand>
</feature>
<reference evidence="7 8" key="1">
    <citation type="submission" date="2023-06" db="EMBL/GenBank/DDBJ databases">
        <authorList>
            <person name="Yushchuk O."/>
            <person name="Binda E."/>
            <person name="Ruckert-Reed C."/>
            <person name="Fedorenko V."/>
            <person name="Kalinowski J."/>
            <person name="Marinelli F."/>
        </authorList>
    </citation>
    <scope>NUCLEOTIDE SEQUENCE [LARGE SCALE GENOMIC DNA]</scope>
    <source>
        <strain evidence="7 8">NRRL 3884</strain>
    </source>
</reference>
<comment type="function">
    <text evidence="4 6">Catalyzes the cleavage of L-kynurenine (L-Kyn) and L-3-hydroxykynurenine (L-3OHKyn) into anthranilic acid (AA) and 3-hydroxyanthranilic acid (3-OHAA), respectively.</text>
</comment>
<comment type="cofactor">
    <cofactor evidence="4 6">
        <name>pyridoxal 5'-phosphate</name>
        <dbReference type="ChEBI" id="CHEBI:597326"/>
    </cofactor>
</comment>
<evidence type="ECO:0000313" key="7">
    <source>
        <dbReference type="EMBL" id="WIM95082.1"/>
    </source>
</evidence>
<dbReference type="EC" id="3.7.1.3" evidence="4 5"/>
<dbReference type="InterPro" id="IPR015421">
    <property type="entry name" value="PyrdxlP-dep_Trfase_major"/>
</dbReference>
<dbReference type="HAMAP" id="MF_01970">
    <property type="entry name" value="Kynureninase"/>
    <property type="match status" value="1"/>
</dbReference>
<feature type="binding site" evidence="4">
    <location>
        <position position="206"/>
    </location>
    <ligand>
        <name>pyridoxal 5'-phosphate</name>
        <dbReference type="ChEBI" id="CHEBI:597326"/>
    </ligand>
</feature>
<evidence type="ECO:0000313" key="8">
    <source>
        <dbReference type="Proteomes" id="UP001240150"/>
    </source>
</evidence>
<dbReference type="Proteomes" id="UP001240150">
    <property type="component" value="Chromosome"/>
</dbReference>
<dbReference type="PIRSF" id="PIRSF038800">
    <property type="entry name" value="KYNU"/>
    <property type="match status" value="1"/>
</dbReference>
<feature type="binding site" evidence="4">
    <location>
        <position position="98"/>
    </location>
    <ligand>
        <name>pyridoxal 5'-phosphate</name>
        <dbReference type="ChEBI" id="CHEBI:597326"/>
    </ligand>
</feature>
<feature type="binding site" evidence="4">
    <location>
        <position position="284"/>
    </location>
    <ligand>
        <name>pyridoxal 5'-phosphate</name>
        <dbReference type="ChEBI" id="CHEBI:597326"/>
    </ligand>
</feature>
<dbReference type="InterPro" id="IPR015424">
    <property type="entry name" value="PyrdxlP-dep_Trfase"/>
</dbReference>
<evidence type="ECO:0000256" key="6">
    <source>
        <dbReference type="PIRNR" id="PIRNR038800"/>
    </source>
</evidence>
<comment type="similarity">
    <text evidence="4 6">Belongs to the kynureninase family.</text>
</comment>
<organism evidence="7 8">
    <name type="scientific">Actinoplanes oblitus</name>
    <dbReference type="NCBI Taxonomy" id="3040509"/>
    <lineage>
        <taxon>Bacteria</taxon>
        <taxon>Bacillati</taxon>
        <taxon>Actinomycetota</taxon>
        <taxon>Actinomycetes</taxon>
        <taxon>Micromonosporales</taxon>
        <taxon>Micromonosporaceae</taxon>
        <taxon>Actinoplanes</taxon>
    </lineage>
</organism>
<evidence type="ECO:0000256" key="2">
    <source>
        <dbReference type="ARBA" id="ARBA00022801"/>
    </source>
</evidence>
<comment type="catalytic activity">
    <reaction evidence="4 6">
        <text>L-kynurenine + H2O = anthranilate + L-alanine + H(+)</text>
        <dbReference type="Rhea" id="RHEA:16813"/>
        <dbReference type="ChEBI" id="CHEBI:15377"/>
        <dbReference type="ChEBI" id="CHEBI:15378"/>
        <dbReference type="ChEBI" id="CHEBI:16567"/>
        <dbReference type="ChEBI" id="CHEBI:57959"/>
        <dbReference type="ChEBI" id="CHEBI:57972"/>
        <dbReference type="EC" id="3.7.1.3"/>
    </reaction>
</comment>
<keyword evidence="1 4" id="KW-0662">Pyridine nucleotide biosynthesis</keyword>
<comment type="pathway">
    <text evidence="4 6">Cofactor biosynthesis; NAD(+) biosynthesis; quinolinate from L-kynurenine: step 2/3.</text>
</comment>
<dbReference type="Gene3D" id="3.90.1150.10">
    <property type="entry name" value="Aspartate Aminotransferase, domain 1"/>
    <property type="match status" value="1"/>
</dbReference>
<dbReference type="NCBIfam" id="TIGR01814">
    <property type="entry name" value="kynureninase"/>
    <property type="match status" value="1"/>
</dbReference>
<dbReference type="EMBL" id="CP126980">
    <property type="protein sequence ID" value="WIM95082.1"/>
    <property type="molecule type" value="Genomic_DNA"/>
</dbReference>
<evidence type="ECO:0000256" key="5">
    <source>
        <dbReference type="NCBIfam" id="TIGR01814"/>
    </source>
</evidence>
<evidence type="ECO:0000256" key="3">
    <source>
        <dbReference type="ARBA" id="ARBA00022898"/>
    </source>
</evidence>
<accession>A0ABY8WDS2</accession>
<dbReference type="Pfam" id="PF22580">
    <property type="entry name" value="KYNU_C"/>
    <property type="match status" value="1"/>
</dbReference>
<dbReference type="InterPro" id="IPR015422">
    <property type="entry name" value="PyrdxlP-dep_Trfase_small"/>
</dbReference>
<gene>
    <name evidence="4 7" type="primary">kynU</name>
    <name evidence="7" type="ORF">ACTOB_007153</name>
</gene>
<comment type="caution">
    <text evidence="4">Lacks conserved residue(s) required for the propagation of feature annotation.</text>
</comment>
<feature type="binding site" evidence="4">
    <location>
        <position position="203"/>
    </location>
    <ligand>
        <name>pyridoxal 5'-phosphate</name>
        <dbReference type="ChEBI" id="CHEBI:597326"/>
    </ligand>
</feature>
<protein>
    <recommendedName>
        <fullName evidence="4 5">Kynureninase</fullName>
        <ecNumber evidence="4 5">3.7.1.3</ecNumber>
    </recommendedName>
    <alternativeName>
        <fullName evidence="4">L-kynurenine hydrolase</fullName>
    </alternativeName>
</protein>
<feature type="binding site" evidence="4">
    <location>
        <begin position="126"/>
        <end position="129"/>
    </location>
    <ligand>
        <name>pyridoxal 5'-phosphate</name>
        <dbReference type="ChEBI" id="CHEBI:597326"/>
    </ligand>
</feature>
<dbReference type="Gene3D" id="3.40.640.10">
    <property type="entry name" value="Type I PLP-dependent aspartate aminotransferase-like (Major domain)"/>
    <property type="match status" value="1"/>
</dbReference>
<proteinExistence type="inferred from homology"/>
<comment type="subunit">
    <text evidence="4 6">Homodimer.</text>
</comment>
<dbReference type="RefSeq" id="WP_284916357.1">
    <property type="nucleotide sequence ID" value="NZ_CP126980.1"/>
</dbReference>
<comment type="catalytic activity">
    <reaction evidence="6">
        <text>3-hydroxy-L-kynurenine + H2O = 3-hydroxyanthranilate + L-alanine + H(+)</text>
        <dbReference type="Rhea" id="RHEA:25143"/>
        <dbReference type="ChEBI" id="CHEBI:15377"/>
        <dbReference type="ChEBI" id="CHEBI:15378"/>
        <dbReference type="ChEBI" id="CHEBI:36559"/>
        <dbReference type="ChEBI" id="CHEBI:57972"/>
        <dbReference type="ChEBI" id="CHEBI:58125"/>
        <dbReference type="EC" id="3.7.1.3"/>
    </reaction>
</comment>
<evidence type="ECO:0000256" key="4">
    <source>
        <dbReference type="HAMAP-Rule" id="MF_01970"/>
    </source>
</evidence>
<dbReference type="PANTHER" id="PTHR14084">
    <property type="entry name" value="KYNURENINASE"/>
    <property type="match status" value="1"/>
</dbReference>
<dbReference type="GO" id="GO:0030429">
    <property type="term" value="F:kynureninase activity"/>
    <property type="evidence" value="ECO:0007669"/>
    <property type="project" value="UniProtKB-EC"/>
</dbReference>
<feature type="binding site" evidence="4">
    <location>
        <position position="258"/>
    </location>
    <ligand>
        <name>pyridoxal 5'-phosphate</name>
        <dbReference type="ChEBI" id="CHEBI:597326"/>
    </ligand>
</feature>
<keyword evidence="8" id="KW-1185">Reference proteome</keyword>
<dbReference type="PANTHER" id="PTHR14084:SF0">
    <property type="entry name" value="KYNURENINASE"/>
    <property type="match status" value="1"/>
</dbReference>